<dbReference type="InterPro" id="IPR046342">
    <property type="entry name" value="CBS_dom_sf"/>
</dbReference>
<dbReference type="FunFam" id="3.40.50.10490:FF:000011">
    <property type="entry name" value="Arabinose 5-phosphate isomerase"/>
    <property type="match status" value="1"/>
</dbReference>
<evidence type="ECO:0000256" key="1">
    <source>
        <dbReference type="ARBA" id="ARBA00008165"/>
    </source>
</evidence>
<name>A0A8J7FHH6_9NEIS</name>
<evidence type="ECO:0000259" key="8">
    <source>
        <dbReference type="PROSITE" id="PS51371"/>
    </source>
</evidence>
<dbReference type="Gene3D" id="3.10.580.10">
    <property type="entry name" value="CBS-domain"/>
    <property type="match status" value="1"/>
</dbReference>
<dbReference type="EMBL" id="JADFUA010000001">
    <property type="protein sequence ID" value="MBE9607847.1"/>
    <property type="molecule type" value="Genomic_DNA"/>
</dbReference>
<feature type="site" description="Catalytically relevant" evidence="6">
    <location>
        <position position="54"/>
    </location>
</feature>
<dbReference type="GO" id="GO:0097367">
    <property type="term" value="F:carbohydrate derivative binding"/>
    <property type="evidence" value="ECO:0007669"/>
    <property type="project" value="InterPro"/>
</dbReference>
<gene>
    <name evidence="10" type="ORF">INR99_00640</name>
</gene>
<keyword evidence="5" id="KW-0862">Zinc</keyword>
<dbReference type="Pfam" id="PF00571">
    <property type="entry name" value="CBS"/>
    <property type="match status" value="2"/>
</dbReference>
<dbReference type="PROSITE" id="PS51371">
    <property type="entry name" value="CBS"/>
    <property type="match status" value="2"/>
</dbReference>
<reference evidence="10 11" key="1">
    <citation type="submission" date="2020-10" db="EMBL/GenBank/DDBJ databases">
        <title>The genome sequence of Chitinilyticum litopenaei 4Y14.</title>
        <authorList>
            <person name="Liu Y."/>
        </authorList>
    </citation>
    <scope>NUCLEOTIDE SEQUENCE [LARGE SCALE GENOMIC DNA]</scope>
    <source>
        <strain evidence="10 11">4Y14</strain>
    </source>
</reference>
<evidence type="ECO:0000259" key="9">
    <source>
        <dbReference type="PROSITE" id="PS51464"/>
    </source>
</evidence>
<dbReference type="PANTHER" id="PTHR42745:SF1">
    <property type="entry name" value="ARABINOSE 5-PHOSPHATE ISOMERASE KDSD"/>
    <property type="match status" value="1"/>
</dbReference>
<dbReference type="NCBIfam" id="TIGR00393">
    <property type="entry name" value="kpsF"/>
    <property type="match status" value="1"/>
</dbReference>
<evidence type="ECO:0000256" key="2">
    <source>
        <dbReference type="ARBA" id="ARBA00022737"/>
    </source>
</evidence>
<dbReference type="InterPro" id="IPR004800">
    <property type="entry name" value="KdsD/KpsF-type"/>
</dbReference>
<feature type="site" description="Catalytically relevant" evidence="6">
    <location>
        <position position="147"/>
    </location>
</feature>
<keyword evidence="10" id="KW-0413">Isomerase</keyword>
<evidence type="ECO:0000256" key="4">
    <source>
        <dbReference type="PIRNR" id="PIRNR004692"/>
    </source>
</evidence>
<evidence type="ECO:0000256" key="3">
    <source>
        <dbReference type="ARBA" id="ARBA00023122"/>
    </source>
</evidence>
<dbReference type="RefSeq" id="WP_194114359.1">
    <property type="nucleotide sequence ID" value="NZ_JADFUA010000001.1"/>
</dbReference>
<dbReference type="InterPro" id="IPR050986">
    <property type="entry name" value="GutQ/KpsF_isomerases"/>
</dbReference>
<accession>A0A8J7FHH6</accession>
<comment type="caution">
    <text evidence="10">The sequence shown here is derived from an EMBL/GenBank/DDBJ whole genome shotgun (WGS) entry which is preliminary data.</text>
</comment>
<dbReference type="Gene3D" id="3.40.50.10490">
    <property type="entry name" value="Glucose-6-phosphate isomerase like protein, domain 1"/>
    <property type="match status" value="1"/>
</dbReference>
<feature type="domain" description="SIS" evidence="9">
    <location>
        <begin position="36"/>
        <end position="179"/>
    </location>
</feature>
<dbReference type="PANTHER" id="PTHR42745">
    <property type="match status" value="1"/>
</dbReference>
<dbReference type="CDD" id="cd04604">
    <property type="entry name" value="CBS_pair_SIS_assoc"/>
    <property type="match status" value="1"/>
</dbReference>
<dbReference type="GO" id="GO:1901135">
    <property type="term" value="P:carbohydrate derivative metabolic process"/>
    <property type="evidence" value="ECO:0007669"/>
    <property type="project" value="InterPro"/>
</dbReference>
<proteinExistence type="inferred from homology"/>
<dbReference type="SMART" id="SM00116">
    <property type="entry name" value="CBS"/>
    <property type="match status" value="2"/>
</dbReference>
<dbReference type="SUPFAM" id="SSF54631">
    <property type="entry name" value="CBS-domain pair"/>
    <property type="match status" value="1"/>
</dbReference>
<evidence type="ECO:0000256" key="5">
    <source>
        <dbReference type="PIRSR" id="PIRSR004692-2"/>
    </source>
</evidence>
<dbReference type="PIRSF" id="PIRSF004692">
    <property type="entry name" value="KdsD_KpsF"/>
    <property type="match status" value="1"/>
</dbReference>
<protein>
    <submittedName>
        <fullName evidence="10">KpsF/GutQ family sugar-phosphate isomerase</fullName>
    </submittedName>
</protein>
<dbReference type="CDD" id="cd05014">
    <property type="entry name" value="SIS_Kpsf"/>
    <property type="match status" value="1"/>
</dbReference>
<keyword evidence="3 7" id="KW-0129">CBS domain</keyword>
<feature type="domain" description="CBS" evidence="8">
    <location>
        <begin position="271"/>
        <end position="318"/>
    </location>
</feature>
<keyword evidence="5" id="KW-0479">Metal-binding</keyword>
<dbReference type="SUPFAM" id="SSF53697">
    <property type="entry name" value="SIS domain"/>
    <property type="match status" value="1"/>
</dbReference>
<feature type="domain" description="CBS" evidence="8">
    <location>
        <begin position="205"/>
        <end position="263"/>
    </location>
</feature>
<comment type="similarity">
    <text evidence="1 4">Belongs to the SIS family. GutQ/KpsF subfamily.</text>
</comment>
<feature type="binding site" evidence="5">
    <location>
        <position position="77"/>
    </location>
    <ligand>
        <name>Zn(2+)</name>
        <dbReference type="ChEBI" id="CHEBI:29105"/>
    </ligand>
</feature>
<dbReference type="GO" id="GO:0019146">
    <property type="term" value="F:arabinose-5-phosphate isomerase activity"/>
    <property type="evidence" value="ECO:0007669"/>
    <property type="project" value="UniProtKB-ARBA"/>
</dbReference>
<dbReference type="InterPro" id="IPR046348">
    <property type="entry name" value="SIS_dom_sf"/>
</dbReference>
<evidence type="ECO:0000256" key="6">
    <source>
        <dbReference type="PIRSR" id="PIRSR004692-3"/>
    </source>
</evidence>
<keyword evidence="11" id="KW-1185">Reference proteome</keyword>
<keyword evidence="2" id="KW-0677">Repeat</keyword>
<organism evidence="10 11">
    <name type="scientific">Chitinilyticum piscinae</name>
    <dbReference type="NCBI Taxonomy" id="2866724"/>
    <lineage>
        <taxon>Bacteria</taxon>
        <taxon>Pseudomonadati</taxon>
        <taxon>Pseudomonadota</taxon>
        <taxon>Betaproteobacteria</taxon>
        <taxon>Neisseriales</taxon>
        <taxon>Chitinibacteraceae</taxon>
        <taxon>Chitinilyticum</taxon>
    </lineage>
</organism>
<dbReference type="AlphaFoldDB" id="A0A8J7FHH6"/>
<dbReference type="InterPro" id="IPR000644">
    <property type="entry name" value="CBS_dom"/>
</dbReference>
<evidence type="ECO:0000256" key="7">
    <source>
        <dbReference type="PROSITE-ProRule" id="PRU00703"/>
    </source>
</evidence>
<sequence length="318" mass="34494">MPNSVNSLEIARQVIDIEISALHDMSSRLGADFHAAVQLILSTKGRVVVVGMGKSGLIGKKITATFASTGTPSFFVHPAEAFHGDLGMIKPTDTVLMISNSGESEELVRLIPFLQYQENRIIAMTGRLNSTLAVNAHAVLDISVKQEACTNNLAPTSSTTATLVMGDALAVALSTLKDFKPEDFARFHPGGSLGRRLLTKVRDVMHKQNLPTCQPDTTFRDLIHSISAGRLGLVLVMDGNEELAGIITDGDVRRAFEMHEDPTTLSAQHIMTKQPKVIGQNESFAFAEEYMRTKKLSSLIVLDAHDNVVGVLQIYDIG</sequence>
<dbReference type="GO" id="GO:0046872">
    <property type="term" value="F:metal ion binding"/>
    <property type="evidence" value="ECO:0007669"/>
    <property type="project" value="UniProtKB-KW"/>
</dbReference>
<dbReference type="GO" id="GO:0005975">
    <property type="term" value="P:carbohydrate metabolic process"/>
    <property type="evidence" value="ECO:0007669"/>
    <property type="project" value="InterPro"/>
</dbReference>
<evidence type="ECO:0000313" key="11">
    <source>
        <dbReference type="Proteomes" id="UP000604481"/>
    </source>
</evidence>
<evidence type="ECO:0000313" key="10">
    <source>
        <dbReference type="EMBL" id="MBE9607847.1"/>
    </source>
</evidence>
<dbReference type="InterPro" id="IPR001347">
    <property type="entry name" value="SIS_dom"/>
</dbReference>
<feature type="site" description="Catalytically relevant" evidence="6">
    <location>
        <position position="188"/>
    </location>
</feature>
<dbReference type="Pfam" id="PF01380">
    <property type="entry name" value="SIS"/>
    <property type="match status" value="1"/>
</dbReference>
<dbReference type="Proteomes" id="UP000604481">
    <property type="component" value="Unassembled WGS sequence"/>
</dbReference>
<dbReference type="PROSITE" id="PS51464">
    <property type="entry name" value="SIS"/>
    <property type="match status" value="1"/>
</dbReference>
<dbReference type="InterPro" id="IPR035474">
    <property type="entry name" value="SIS_Kpsf"/>
</dbReference>
<feature type="site" description="Catalytically relevant" evidence="6">
    <location>
        <position position="106"/>
    </location>
</feature>